<dbReference type="InterPro" id="IPR036116">
    <property type="entry name" value="FN3_sf"/>
</dbReference>
<dbReference type="SUPFAM" id="SSF49265">
    <property type="entry name" value="Fibronectin type III"/>
    <property type="match status" value="1"/>
</dbReference>
<keyword evidence="3" id="KW-1015">Disulfide bond</keyword>
<name>A0A6A7G5C3_9CRUS</name>
<sequence length="1033" mass="114825">MKLNSKSAVMLDKWRHQQQLPQNSISCQQNRPFQCRHQQQQKSVYFQKSNYLQHHLEQQHFCIYIQQRSSTKKHQWRDSVSGQQQACSILLQDDKIICHHEDDFFNNSNQPQQQQHINNHQDNGAAFLISLLLLLPSLLLSSCHANMTNKGVWRRVEALSGREAVLPCEVGALDETDMIYVVLWYKNGDKEPIYSYDNRPRGLQPAEDRHIIQSPILKGRVTFRPGLVPALHIRPVSASDQANYTCRVDFRIASSRSTHLSLQVVVPPSQPLLQLSGRLLQQSDTIGPLLEGQQLKVTCLVEGGVPPPSLIWYRGNQIIDAVTEPELRNLVYASGSSSNRERYRSRGRRTLSFFGSFSRAHRAGSSGEGETRSYKRSRVYRTMVTRGLNSHNTARRNIRGRGISYRRGLTIRSLVSYMPKSELKYTFNQLVISYLTRDLHDEKMSCVASNNNVTAPTSAHLTITMNLRPLTTRLVSPPKELRVGQTYDIKCITSGSRPQPNITWTLGNVASLYTVPSVTEHSTNVSLSSVRLTAERRIHGQRLTCKAVNNLFPTHPLTDSLLLNVTYPPVASLELGRGVPSVVREGEDVYFNCMVDSNPPTYKISWFHEDTLLVHAPSHGLVVSGQSLALRNVRRKQAGRYACSASNVEGDAMSPPVILHVSYAPVCSSNTDTTQVLATGIGQSLNVSCSVIASPSDVKFSWVFNNSVTSERIPVERVYNGEGGWSGVMFVARTQQDYGTLQCWAQNSVGEMDKPCLFHIVPAGRPDMPLNCSVINKTYDSLVVTCTEGFNGGLRQSFVSRVYEAVTGRGQVNVSSPEPKFTLEGLTPGLDYIIKVSSINQLGESDPVKLEAVTYKMAENRMRDETVSSSVSNNGNLHPRADVVASGRSSSSFSAGALLGGLLIILGAVLMTGLLLRCASVRRRQRRRNLRREHSQAQREEEESRRKSNLIVTADGGGGSVTTGGSLMFLPPPPMLEEHSDDDGVAVRMLQRIPTDTDTPFEISTLDMAQLSTQVTGRRPLCGSCQQLTDQPL</sequence>
<comment type="subcellular location">
    <subcellularLocation>
        <location evidence="1">Membrane</location>
        <topology evidence="1">Single-pass membrane protein</topology>
    </subcellularLocation>
</comment>
<dbReference type="AlphaFoldDB" id="A0A6A7G5C3"/>
<dbReference type="PANTHER" id="PTHR23278:SF19">
    <property type="entry name" value="OBSCURIN"/>
    <property type="match status" value="1"/>
</dbReference>
<evidence type="ECO:0000256" key="4">
    <source>
        <dbReference type="SAM" id="MobiDB-lite"/>
    </source>
</evidence>
<keyword evidence="2 5" id="KW-0472">Membrane</keyword>
<dbReference type="EMBL" id="IACT01006486">
    <property type="protein sequence ID" value="LAC25619.1"/>
    <property type="molecule type" value="mRNA"/>
</dbReference>
<organism evidence="8">
    <name type="scientific">Hirondellea gigas</name>
    <dbReference type="NCBI Taxonomy" id="1518452"/>
    <lineage>
        <taxon>Eukaryota</taxon>
        <taxon>Metazoa</taxon>
        <taxon>Ecdysozoa</taxon>
        <taxon>Arthropoda</taxon>
        <taxon>Crustacea</taxon>
        <taxon>Multicrustacea</taxon>
        <taxon>Malacostraca</taxon>
        <taxon>Eumalacostraca</taxon>
        <taxon>Peracarida</taxon>
        <taxon>Amphipoda</taxon>
        <taxon>Amphilochidea</taxon>
        <taxon>Lysianassida</taxon>
        <taxon>Lysianassidira</taxon>
        <taxon>Lysianassoidea</taxon>
        <taxon>Lysianassidae</taxon>
        <taxon>Hirondellea</taxon>
    </lineage>
</organism>
<protein>
    <submittedName>
        <fullName evidence="8">Hemicentin-2-like</fullName>
    </submittedName>
</protein>
<feature type="domain" description="Ig-like" evidence="6">
    <location>
        <begin position="469"/>
        <end position="564"/>
    </location>
</feature>
<dbReference type="InterPro" id="IPR003961">
    <property type="entry name" value="FN3_dom"/>
</dbReference>
<dbReference type="CDD" id="cd00063">
    <property type="entry name" value="FN3"/>
    <property type="match status" value="1"/>
</dbReference>
<dbReference type="SMART" id="SM00409">
    <property type="entry name" value="IG"/>
    <property type="match status" value="5"/>
</dbReference>
<feature type="domain" description="Fibronectin type-III" evidence="7">
    <location>
        <begin position="768"/>
        <end position="858"/>
    </location>
</feature>
<dbReference type="Pfam" id="PF13927">
    <property type="entry name" value="Ig_3"/>
    <property type="match status" value="1"/>
</dbReference>
<dbReference type="InterPro" id="IPR003598">
    <property type="entry name" value="Ig_sub2"/>
</dbReference>
<evidence type="ECO:0000256" key="1">
    <source>
        <dbReference type="ARBA" id="ARBA00004167"/>
    </source>
</evidence>
<keyword evidence="5" id="KW-1133">Transmembrane helix</keyword>
<evidence type="ECO:0000313" key="8">
    <source>
        <dbReference type="EMBL" id="LAC25619.1"/>
    </source>
</evidence>
<dbReference type="SMART" id="SM00408">
    <property type="entry name" value="IGc2"/>
    <property type="match status" value="3"/>
</dbReference>
<feature type="domain" description="Ig-like" evidence="6">
    <location>
        <begin position="136"/>
        <end position="263"/>
    </location>
</feature>
<evidence type="ECO:0000256" key="3">
    <source>
        <dbReference type="ARBA" id="ARBA00023157"/>
    </source>
</evidence>
<evidence type="ECO:0000259" key="6">
    <source>
        <dbReference type="PROSITE" id="PS50835"/>
    </source>
</evidence>
<dbReference type="InterPro" id="IPR003599">
    <property type="entry name" value="Ig_sub"/>
</dbReference>
<dbReference type="InterPro" id="IPR013151">
    <property type="entry name" value="Immunoglobulin_dom"/>
</dbReference>
<dbReference type="GO" id="GO:0016020">
    <property type="term" value="C:membrane"/>
    <property type="evidence" value="ECO:0007669"/>
    <property type="project" value="UniProtKB-SubCell"/>
</dbReference>
<dbReference type="PROSITE" id="PS50853">
    <property type="entry name" value="FN3"/>
    <property type="match status" value="1"/>
</dbReference>
<dbReference type="Gene3D" id="2.60.40.10">
    <property type="entry name" value="Immunoglobulins"/>
    <property type="match status" value="6"/>
</dbReference>
<dbReference type="Pfam" id="PF00047">
    <property type="entry name" value="ig"/>
    <property type="match status" value="1"/>
</dbReference>
<dbReference type="PROSITE" id="PS50835">
    <property type="entry name" value="IG_LIKE"/>
    <property type="match status" value="5"/>
</dbReference>
<dbReference type="InterPro" id="IPR013783">
    <property type="entry name" value="Ig-like_fold"/>
</dbReference>
<dbReference type="InterPro" id="IPR036179">
    <property type="entry name" value="Ig-like_dom_sf"/>
</dbReference>
<feature type="region of interest" description="Disordered" evidence="4">
    <location>
        <begin position="925"/>
        <end position="963"/>
    </location>
</feature>
<dbReference type="SUPFAM" id="SSF48726">
    <property type="entry name" value="Immunoglobulin"/>
    <property type="match status" value="5"/>
</dbReference>
<keyword evidence="5" id="KW-0812">Transmembrane</keyword>
<dbReference type="PANTHER" id="PTHR23278">
    <property type="entry name" value="SIDESTEP PROTEIN"/>
    <property type="match status" value="1"/>
</dbReference>
<proteinExistence type="evidence at transcript level"/>
<dbReference type="InterPro" id="IPR013162">
    <property type="entry name" value="CD80_C2-set"/>
</dbReference>
<feature type="transmembrane region" description="Helical" evidence="5">
    <location>
        <begin position="897"/>
        <end position="919"/>
    </location>
</feature>
<feature type="compositionally biased region" description="Basic and acidic residues" evidence="4">
    <location>
        <begin position="932"/>
        <end position="946"/>
    </location>
</feature>
<evidence type="ECO:0000256" key="5">
    <source>
        <dbReference type="SAM" id="Phobius"/>
    </source>
</evidence>
<accession>A0A6A7G5C3</accession>
<dbReference type="SMART" id="SM00060">
    <property type="entry name" value="FN3"/>
    <property type="match status" value="1"/>
</dbReference>
<feature type="domain" description="Ig-like" evidence="6">
    <location>
        <begin position="271"/>
        <end position="462"/>
    </location>
</feature>
<dbReference type="InterPro" id="IPR007110">
    <property type="entry name" value="Ig-like_dom"/>
</dbReference>
<feature type="domain" description="Ig-like" evidence="6">
    <location>
        <begin position="655"/>
        <end position="748"/>
    </location>
</feature>
<feature type="domain" description="Ig-like" evidence="6">
    <location>
        <begin position="568"/>
        <end position="654"/>
    </location>
</feature>
<evidence type="ECO:0000256" key="2">
    <source>
        <dbReference type="ARBA" id="ARBA00023136"/>
    </source>
</evidence>
<reference evidence="8" key="1">
    <citation type="submission" date="2017-11" db="EMBL/GenBank/DDBJ databases">
        <title>The sensing device of the deep-sea amphipod.</title>
        <authorList>
            <person name="Kobayashi H."/>
            <person name="Nagahama T."/>
            <person name="Arai W."/>
            <person name="Sasagawa Y."/>
            <person name="Umeda M."/>
            <person name="Hayashi T."/>
            <person name="Nikaido I."/>
            <person name="Watanabe H."/>
            <person name="Oguri K."/>
            <person name="Kitazato H."/>
            <person name="Fujioka K."/>
            <person name="Kido Y."/>
            <person name="Takami H."/>
        </authorList>
    </citation>
    <scope>NUCLEOTIDE SEQUENCE</scope>
    <source>
        <tissue evidence="8">Whole body</tissue>
    </source>
</reference>
<evidence type="ECO:0000259" key="7">
    <source>
        <dbReference type="PROSITE" id="PS50853"/>
    </source>
</evidence>
<dbReference type="Pfam" id="PF08205">
    <property type="entry name" value="C2-set_2"/>
    <property type="match status" value="1"/>
</dbReference>